<dbReference type="eggNOG" id="COG4773">
    <property type="taxonomic scope" value="Bacteria"/>
</dbReference>
<dbReference type="Pfam" id="PF07715">
    <property type="entry name" value="Plug"/>
    <property type="match status" value="1"/>
</dbReference>
<dbReference type="Pfam" id="PF00593">
    <property type="entry name" value="TonB_dep_Rec_b-barrel"/>
    <property type="match status" value="1"/>
</dbReference>
<dbReference type="AlphaFoldDB" id="W1RYT4"/>
<organism evidence="15 16">
    <name type="scientific">Marinomonas profundimaris</name>
    <dbReference type="NCBI Taxonomy" id="1208321"/>
    <lineage>
        <taxon>Bacteria</taxon>
        <taxon>Pseudomonadati</taxon>
        <taxon>Pseudomonadota</taxon>
        <taxon>Gammaproteobacteria</taxon>
        <taxon>Oceanospirillales</taxon>
        <taxon>Oceanospirillaceae</taxon>
        <taxon>Marinomonas</taxon>
    </lineage>
</organism>
<dbReference type="Gene3D" id="2.40.170.20">
    <property type="entry name" value="TonB-dependent receptor, beta-barrel domain"/>
    <property type="match status" value="1"/>
</dbReference>
<keyword evidence="3 10" id="KW-0813">Transport</keyword>
<evidence type="ECO:0000256" key="3">
    <source>
        <dbReference type="ARBA" id="ARBA00022448"/>
    </source>
</evidence>
<evidence type="ECO:0000259" key="14">
    <source>
        <dbReference type="Pfam" id="PF07715"/>
    </source>
</evidence>
<accession>W1RYT4</accession>
<dbReference type="InterPro" id="IPR036942">
    <property type="entry name" value="Beta-barrel_TonB_sf"/>
</dbReference>
<dbReference type="EMBL" id="AYOZ01000001">
    <property type="protein sequence ID" value="ETI62351.1"/>
    <property type="molecule type" value="Genomic_DNA"/>
</dbReference>
<dbReference type="GO" id="GO:0038023">
    <property type="term" value="F:signaling receptor activity"/>
    <property type="evidence" value="ECO:0007669"/>
    <property type="project" value="InterPro"/>
</dbReference>
<evidence type="ECO:0000256" key="12">
    <source>
        <dbReference type="SAM" id="SignalP"/>
    </source>
</evidence>
<reference evidence="15 16" key="1">
    <citation type="journal article" date="2014" name="Genome Announc.">
        <title>Draft Genome Sequence of Marinomonas sp. Strain D104, a Polycyclic Aromatic Hydrocarbon-Degrading Bacterium from the Deep-Sea Sediment of the Arctic Ocean.</title>
        <authorList>
            <person name="Dong C."/>
            <person name="Bai X."/>
            <person name="Lai Q."/>
            <person name="Xie Y."/>
            <person name="Chen X."/>
            <person name="Shao Z."/>
        </authorList>
    </citation>
    <scope>NUCLEOTIDE SEQUENCE [LARGE SCALE GENOMIC DNA]</scope>
    <source>
        <strain evidence="15 16">D104</strain>
    </source>
</reference>
<dbReference type="OrthoDB" id="6127007at2"/>
<feature type="signal peptide" evidence="12">
    <location>
        <begin position="1"/>
        <end position="37"/>
    </location>
</feature>
<evidence type="ECO:0000256" key="6">
    <source>
        <dbReference type="ARBA" id="ARBA00023077"/>
    </source>
</evidence>
<evidence type="ECO:0000256" key="4">
    <source>
        <dbReference type="ARBA" id="ARBA00022452"/>
    </source>
</evidence>
<dbReference type="GO" id="GO:0015344">
    <property type="term" value="F:siderophore uptake transmembrane transporter activity"/>
    <property type="evidence" value="ECO:0007669"/>
    <property type="project" value="TreeGrafter"/>
</dbReference>
<dbReference type="NCBIfam" id="TIGR01783">
    <property type="entry name" value="TonB-siderophor"/>
    <property type="match status" value="1"/>
</dbReference>
<evidence type="ECO:0000256" key="10">
    <source>
        <dbReference type="PROSITE-ProRule" id="PRU01360"/>
    </source>
</evidence>
<protein>
    <submittedName>
        <fullName evidence="15">TonB-dependent receptor</fullName>
    </submittedName>
</protein>
<dbReference type="Proteomes" id="UP000018857">
    <property type="component" value="Unassembled WGS sequence"/>
</dbReference>
<evidence type="ECO:0000256" key="2">
    <source>
        <dbReference type="ARBA" id="ARBA00009810"/>
    </source>
</evidence>
<keyword evidence="7 10" id="KW-0472">Membrane</keyword>
<keyword evidence="12" id="KW-0732">Signal</keyword>
<gene>
    <name evidence="15" type="ORF">D104_00980</name>
</gene>
<keyword evidence="5 10" id="KW-0812">Transmembrane</keyword>
<evidence type="ECO:0000313" key="15">
    <source>
        <dbReference type="EMBL" id="ETI62351.1"/>
    </source>
</evidence>
<dbReference type="InterPro" id="IPR039426">
    <property type="entry name" value="TonB-dep_rcpt-like"/>
</dbReference>
<evidence type="ECO:0000256" key="9">
    <source>
        <dbReference type="ARBA" id="ARBA00023237"/>
    </source>
</evidence>
<dbReference type="Gene3D" id="2.170.130.10">
    <property type="entry name" value="TonB-dependent receptor, plug domain"/>
    <property type="match status" value="1"/>
</dbReference>
<dbReference type="STRING" id="1208321.D104_00980"/>
<evidence type="ECO:0000256" key="7">
    <source>
        <dbReference type="ARBA" id="ARBA00023136"/>
    </source>
</evidence>
<comment type="similarity">
    <text evidence="2 10 11">Belongs to the TonB-dependent receptor family.</text>
</comment>
<evidence type="ECO:0000256" key="1">
    <source>
        <dbReference type="ARBA" id="ARBA00004571"/>
    </source>
</evidence>
<keyword evidence="8 15" id="KW-0675">Receptor</keyword>
<evidence type="ECO:0000313" key="16">
    <source>
        <dbReference type="Proteomes" id="UP000018857"/>
    </source>
</evidence>
<feature type="domain" description="TonB-dependent receptor plug" evidence="14">
    <location>
        <begin position="89"/>
        <end position="186"/>
    </location>
</feature>
<sequence>MTLMNFFSNRHSPFNVSTALFASLLVSSALICNTASADTSEDESANSTTSETTLPPLKVVGDKVNSEATSETYQPVLSSYLMKSDTQIIDIPQAINIVPEEVLNDLLPKNLDDALANVSGITQGNTLASTQDTVMKRGFGGNRDGSILRNGAPIIQGRSFNDTAQSVEVLKGPASLLYGIMDPGGVINIVSKKPQMESANILSAGLSTYGSGKNGSSLGLDSTGQIGQSNVAYRLILDAVDEDYWRNFGKRKEQLIAPSIRWFGENTEVLISYEYRDFLYPSDRGTVIDPTTNKPLNIPATRRLDEPVNTMEGHSQLFQTSVDHYLNDDWKLHAAYSYNEEKYNANQLRVTAIDTTTGTLTRKNSGTHDAVSTDSFSTVYLNGHFDMAGMANDIMVGVDHESREYFRENMVRDAIAGSFNYLDPTYGTVGESTTVDDSASDQTDKLKNTSVFFQDTLHLTDKWLLTTGARFLSYDQVAGKGRPFNTNTDLSGHKLLPRLGVVYKVTPEVSLYSSYTQSLKPTSTIAAKSGIVVDSSITPEESTSYEIGTKVQLKNGITGTLAVFDIHKENVLVSEYNDATSESEWRTSGKARSRGIELDVSGQVTEKLQLIASYAYIDAITTEDPDYEGNRLVNVAKNTASLSSNYQVNDAVSVGGGFHYVDDRAGDSANSFTLPSYTIADVFATYKTTFQGKDLTWQLNVKNLFDKVYYTSSTNKYFVSMGDSRQMLLTAKLAL</sequence>
<name>W1RYT4_9GAMM</name>
<dbReference type="PANTHER" id="PTHR32552:SF85">
    <property type="entry name" value="BLL7968 PROTEIN"/>
    <property type="match status" value="1"/>
</dbReference>
<dbReference type="InterPro" id="IPR000531">
    <property type="entry name" value="Beta-barrel_TonB"/>
</dbReference>
<keyword evidence="9 10" id="KW-0998">Cell outer membrane</keyword>
<keyword evidence="6 11" id="KW-0798">TonB box</keyword>
<dbReference type="InterPro" id="IPR010105">
    <property type="entry name" value="TonB_sidphr_rcpt"/>
</dbReference>
<dbReference type="PATRIC" id="fig|1208321.3.peg.198"/>
<evidence type="ECO:0000256" key="11">
    <source>
        <dbReference type="RuleBase" id="RU003357"/>
    </source>
</evidence>
<dbReference type="PANTHER" id="PTHR32552">
    <property type="entry name" value="FERRICHROME IRON RECEPTOR-RELATED"/>
    <property type="match status" value="1"/>
</dbReference>
<evidence type="ECO:0000256" key="5">
    <source>
        <dbReference type="ARBA" id="ARBA00022692"/>
    </source>
</evidence>
<proteinExistence type="inferred from homology"/>
<dbReference type="PROSITE" id="PS52016">
    <property type="entry name" value="TONB_DEPENDENT_REC_3"/>
    <property type="match status" value="1"/>
</dbReference>
<dbReference type="InterPro" id="IPR037066">
    <property type="entry name" value="Plug_dom_sf"/>
</dbReference>
<keyword evidence="4 10" id="KW-1134">Transmembrane beta strand</keyword>
<dbReference type="RefSeq" id="WP_024022419.1">
    <property type="nucleotide sequence ID" value="NZ_AYOZ01000001.1"/>
</dbReference>
<keyword evidence="16" id="KW-1185">Reference proteome</keyword>
<comment type="caution">
    <text evidence="15">The sequence shown here is derived from an EMBL/GenBank/DDBJ whole genome shotgun (WGS) entry which is preliminary data.</text>
</comment>
<comment type="subcellular location">
    <subcellularLocation>
        <location evidence="1 10">Cell outer membrane</location>
        <topology evidence="1 10">Multi-pass membrane protein</topology>
    </subcellularLocation>
</comment>
<dbReference type="GO" id="GO:0015891">
    <property type="term" value="P:siderophore transport"/>
    <property type="evidence" value="ECO:0007669"/>
    <property type="project" value="InterPro"/>
</dbReference>
<feature type="domain" description="TonB-dependent receptor-like beta-barrel" evidence="13">
    <location>
        <begin position="263"/>
        <end position="704"/>
    </location>
</feature>
<dbReference type="GO" id="GO:0009279">
    <property type="term" value="C:cell outer membrane"/>
    <property type="evidence" value="ECO:0007669"/>
    <property type="project" value="UniProtKB-SubCell"/>
</dbReference>
<evidence type="ECO:0000259" key="13">
    <source>
        <dbReference type="Pfam" id="PF00593"/>
    </source>
</evidence>
<evidence type="ECO:0000256" key="8">
    <source>
        <dbReference type="ARBA" id="ARBA00023170"/>
    </source>
</evidence>
<dbReference type="CDD" id="cd01347">
    <property type="entry name" value="ligand_gated_channel"/>
    <property type="match status" value="1"/>
</dbReference>
<dbReference type="SUPFAM" id="SSF56935">
    <property type="entry name" value="Porins"/>
    <property type="match status" value="1"/>
</dbReference>
<dbReference type="InterPro" id="IPR012910">
    <property type="entry name" value="Plug_dom"/>
</dbReference>
<feature type="chain" id="PRO_5004808829" evidence="12">
    <location>
        <begin position="38"/>
        <end position="735"/>
    </location>
</feature>